<evidence type="ECO:0000313" key="1">
    <source>
        <dbReference type="EMBL" id="MFC0472407.1"/>
    </source>
</evidence>
<reference evidence="1 2" key="1">
    <citation type="submission" date="2024-09" db="EMBL/GenBank/DDBJ databases">
        <authorList>
            <person name="Sun Q."/>
            <person name="Mori K."/>
        </authorList>
    </citation>
    <scope>NUCLEOTIDE SEQUENCE [LARGE SCALE GENOMIC DNA]</scope>
    <source>
        <strain evidence="1 2">NCAIM B.02610</strain>
    </source>
</reference>
<sequence>MIVFLFCLLIAAFFIELIQKNIFRKKDPKIDELWKELHEAEWFQNLIESAEIKRWIETDKENGLLKDPYYVRKILDKELHREGFIEYVQEKTKGIEKNTNATSVEIS</sequence>
<proteinExistence type="predicted"/>
<dbReference type="Proteomes" id="UP001589838">
    <property type="component" value="Unassembled WGS sequence"/>
</dbReference>
<dbReference type="EMBL" id="JBHLUX010000075">
    <property type="protein sequence ID" value="MFC0472407.1"/>
    <property type="molecule type" value="Genomic_DNA"/>
</dbReference>
<name>A0ABV6KGG3_9BACI</name>
<evidence type="ECO:0000313" key="2">
    <source>
        <dbReference type="Proteomes" id="UP001589838"/>
    </source>
</evidence>
<organism evidence="1 2">
    <name type="scientific">Halalkalibacter kiskunsagensis</name>
    <dbReference type="NCBI Taxonomy" id="1548599"/>
    <lineage>
        <taxon>Bacteria</taxon>
        <taxon>Bacillati</taxon>
        <taxon>Bacillota</taxon>
        <taxon>Bacilli</taxon>
        <taxon>Bacillales</taxon>
        <taxon>Bacillaceae</taxon>
        <taxon>Halalkalibacter</taxon>
    </lineage>
</organism>
<gene>
    <name evidence="1" type="ORF">ACFFHM_18440</name>
</gene>
<comment type="caution">
    <text evidence="1">The sequence shown here is derived from an EMBL/GenBank/DDBJ whole genome shotgun (WGS) entry which is preliminary data.</text>
</comment>
<protein>
    <submittedName>
        <fullName evidence="1">Uncharacterized protein</fullName>
    </submittedName>
</protein>
<dbReference type="RefSeq" id="WP_335963826.1">
    <property type="nucleotide sequence ID" value="NZ_JAXBLX010000064.1"/>
</dbReference>
<accession>A0ABV6KGG3</accession>
<keyword evidence="2" id="KW-1185">Reference proteome</keyword>